<dbReference type="EMBL" id="WIWV01000091">
    <property type="protein sequence ID" value="KAF7714240.1"/>
    <property type="molecule type" value="Genomic_DNA"/>
</dbReference>
<keyword evidence="5 10" id="KW-0472">Membrane</keyword>
<feature type="domain" description="Major facilitator superfamily (MFS) profile" evidence="11">
    <location>
        <begin position="89"/>
        <end position="580"/>
    </location>
</feature>
<dbReference type="PANTHER" id="PTHR23501">
    <property type="entry name" value="MAJOR FACILITATOR SUPERFAMILY"/>
    <property type="match status" value="1"/>
</dbReference>
<keyword evidence="4 10" id="KW-1133">Transmembrane helix</keyword>
<feature type="transmembrane region" description="Helical" evidence="10">
    <location>
        <begin position="278"/>
        <end position="298"/>
    </location>
</feature>
<feature type="transmembrane region" description="Helical" evidence="10">
    <location>
        <begin position="558"/>
        <end position="577"/>
    </location>
</feature>
<evidence type="ECO:0000256" key="8">
    <source>
        <dbReference type="ARBA" id="ARBA00083178"/>
    </source>
</evidence>
<feature type="transmembrane region" description="Helical" evidence="10">
    <location>
        <begin position="155"/>
        <end position="174"/>
    </location>
</feature>
<dbReference type="InterPro" id="IPR011701">
    <property type="entry name" value="MFS"/>
</dbReference>
<dbReference type="FunFam" id="1.20.1250.20:FF:000196">
    <property type="entry name" value="MFS toxin efflux pump (AflT)"/>
    <property type="match status" value="1"/>
</dbReference>
<dbReference type="GO" id="GO:0022857">
    <property type="term" value="F:transmembrane transporter activity"/>
    <property type="evidence" value="ECO:0007669"/>
    <property type="project" value="InterPro"/>
</dbReference>
<evidence type="ECO:0000256" key="4">
    <source>
        <dbReference type="ARBA" id="ARBA00022989"/>
    </source>
</evidence>
<feature type="region of interest" description="Disordered" evidence="9">
    <location>
        <begin position="597"/>
        <end position="616"/>
    </location>
</feature>
<keyword evidence="3 10" id="KW-0812">Transmembrane</keyword>
<comment type="function">
    <text evidence="6">Efflux pump; part of the gene cluster that mediates the biosynthesis of dothistromin (DOTH), a polyketide toxin very similar in structure to the aflatoxin precursor, versicolorin B. One function of dotC may be to transport early-stage dothistromin biosynthetic intermediates from the cytoplasm into vacuoles, thereby affecting the rate of dothistromin production.</text>
</comment>
<feature type="transmembrane region" description="Helical" evidence="10">
    <location>
        <begin position="350"/>
        <end position="371"/>
    </location>
</feature>
<dbReference type="GO" id="GO:0005886">
    <property type="term" value="C:plasma membrane"/>
    <property type="evidence" value="ECO:0007669"/>
    <property type="project" value="TreeGrafter"/>
</dbReference>
<comment type="caution">
    <text evidence="12">The sequence shown here is derived from an EMBL/GenBank/DDBJ whole genome shotgun (WGS) entry which is preliminary data.</text>
</comment>
<gene>
    <name evidence="12" type="ORF">PECM_008674</name>
</gene>
<feature type="transmembrane region" description="Helical" evidence="10">
    <location>
        <begin position="124"/>
        <end position="143"/>
    </location>
</feature>
<comment type="similarity">
    <text evidence="2">Belongs to the major facilitator superfamily. TCR/Tet family.</text>
</comment>
<organism evidence="12 13">
    <name type="scientific">Penicillium ucsense</name>
    <dbReference type="NCBI Taxonomy" id="2839758"/>
    <lineage>
        <taxon>Eukaryota</taxon>
        <taxon>Fungi</taxon>
        <taxon>Dikarya</taxon>
        <taxon>Ascomycota</taxon>
        <taxon>Pezizomycotina</taxon>
        <taxon>Eurotiomycetes</taxon>
        <taxon>Eurotiomycetidae</taxon>
        <taxon>Eurotiales</taxon>
        <taxon>Aspergillaceae</taxon>
        <taxon>Penicillium</taxon>
    </lineage>
</organism>
<dbReference type="PROSITE" id="PS50850">
    <property type="entry name" value="MFS"/>
    <property type="match status" value="1"/>
</dbReference>
<dbReference type="PRINTS" id="PR01036">
    <property type="entry name" value="TCRTETB"/>
</dbReference>
<feature type="transmembrane region" description="Helical" evidence="10">
    <location>
        <begin position="213"/>
        <end position="235"/>
    </location>
</feature>
<evidence type="ECO:0000256" key="1">
    <source>
        <dbReference type="ARBA" id="ARBA00004128"/>
    </source>
</evidence>
<comment type="subcellular location">
    <subcellularLocation>
        <location evidence="1">Vacuole membrane</location>
        <topology evidence="1">Multi-pass membrane protein</topology>
    </subcellularLocation>
</comment>
<feature type="transmembrane region" description="Helical" evidence="10">
    <location>
        <begin position="383"/>
        <end position="406"/>
    </location>
</feature>
<dbReference type="SUPFAM" id="SSF103473">
    <property type="entry name" value="MFS general substrate transporter"/>
    <property type="match status" value="1"/>
</dbReference>
<dbReference type="PANTHER" id="PTHR23501:SF102">
    <property type="entry name" value="DRUG TRANSPORTER, PUTATIVE (AFU_ORTHOLOGUE AFUA_3G08530)-RELATED"/>
    <property type="match status" value="1"/>
</dbReference>
<evidence type="ECO:0000256" key="10">
    <source>
        <dbReference type="SAM" id="Phobius"/>
    </source>
</evidence>
<feature type="transmembrane region" description="Helical" evidence="10">
    <location>
        <begin position="180"/>
        <end position="201"/>
    </location>
</feature>
<dbReference type="CDD" id="cd17502">
    <property type="entry name" value="MFS_Azr1_MDR_like"/>
    <property type="match status" value="1"/>
</dbReference>
<reference evidence="12" key="1">
    <citation type="journal article" date="2020" name="Front. Microbiol.">
        <title>Gene regulatory networks of Penicillium echinulatum 2HH and Penicillium oxalicum 114-2 inferred by a computational biology approach.</title>
        <authorList>
            <person name="Lenz A.R."/>
            <person name="Galan-Vasquez E."/>
            <person name="Balbinot E."/>
            <person name="De Abreu F.P."/>
            <person name="De Oliveira N.S."/>
            <person name="Da Rosa L.O."/>
            <person name="De Avila E Silva S."/>
            <person name="Camassola M."/>
            <person name="Dillon A.J.P."/>
            <person name="Perez-Rueda E."/>
        </authorList>
    </citation>
    <scope>NUCLEOTIDE SEQUENCE</scope>
    <source>
        <strain evidence="12">S1M29</strain>
    </source>
</reference>
<dbReference type="AlphaFoldDB" id="A0A8J8W0G2"/>
<feature type="compositionally biased region" description="Basic and acidic residues" evidence="9">
    <location>
        <begin position="35"/>
        <end position="45"/>
    </location>
</feature>
<evidence type="ECO:0000259" key="11">
    <source>
        <dbReference type="PROSITE" id="PS50850"/>
    </source>
</evidence>
<evidence type="ECO:0000256" key="2">
    <source>
        <dbReference type="ARBA" id="ARBA00007520"/>
    </source>
</evidence>
<protein>
    <recommendedName>
        <fullName evidence="7">Efflux pump dotC</fullName>
    </recommendedName>
    <alternativeName>
        <fullName evidence="8">Dothistromin biosynthesis protein C</fullName>
    </alternativeName>
</protein>
<feature type="transmembrane region" description="Helical" evidence="10">
    <location>
        <begin position="413"/>
        <end position="432"/>
    </location>
</feature>
<accession>A0A8J8W0G2</accession>
<feature type="transmembrane region" description="Helical" evidence="10">
    <location>
        <begin position="247"/>
        <end position="266"/>
    </location>
</feature>
<evidence type="ECO:0000256" key="7">
    <source>
        <dbReference type="ARBA" id="ARBA00069956"/>
    </source>
</evidence>
<proteinExistence type="inferred from homology"/>
<evidence type="ECO:0000256" key="5">
    <source>
        <dbReference type="ARBA" id="ARBA00023136"/>
    </source>
</evidence>
<feature type="transmembrane region" description="Helical" evidence="10">
    <location>
        <begin position="86"/>
        <end position="112"/>
    </location>
</feature>
<name>A0A8J8W0G2_9EURO</name>
<dbReference type="GO" id="GO:0005774">
    <property type="term" value="C:vacuolar membrane"/>
    <property type="evidence" value="ECO:0007669"/>
    <property type="project" value="UniProtKB-SubCell"/>
</dbReference>
<evidence type="ECO:0000313" key="13">
    <source>
        <dbReference type="Proteomes" id="UP000631181"/>
    </source>
</evidence>
<feature type="compositionally biased region" description="Basic and acidic residues" evidence="9">
    <location>
        <begin position="52"/>
        <end position="66"/>
    </location>
</feature>
<feature type="compositionally biased region" description="Polar residues" evidence="9">
    <location>
        <begin position="1"/>
        <end position="15"/>
    </location>
</feature>
<evidence type="ECO:0000313" key="12">
    <source>
        <dbReference type="EMBL" id="KAF7714240.1"/>
    </source>
</evidence>
<dbReference type="Gene3D" id="1.20.1720.10">
    <property type="entry name" value="Multidrug resistance protein D"/>
    <property type="match status" value="1"/>
</dbReference>
<feature type="transmembrane region" description="Helical" evidence="10">
    <location>
        <begin position="310"/>
        <end position="329"/>
    </location>
</feature>
<evidence type="ECO:0000256" key="9">
    <source>
        <dbReference type="SAM" id="MobiDB-lite"/>
    </source>
</evidence>
<dbReference type="FunFam" id="1.20.1720.10:FF:000014">
    <property type="entry name" value="MFS drug transporter, putative"/>
    <property type="match status" value="1"/>
</dbReference>
<dbReference type="InterPro" id="IPR020846">
    <property type="entry name" value="MFS_dom"/>
</dbReference>
<evidence type="ECO:0000256" key="3">
    <source>
        <dbReference type="ARBA" id="ARBA00022692"/>
    </source>
</evidence>
<dbReference type="Gene3D" id="1.20.1250.20">
    <property type="entry name" value="MFS general substrate transporter like domains"/>
    <property type="match status" value="1"/>
</dbReference>
<evidence type="ECO:0000256" key="6">
    <source>
        <dbReference type="ARBA" id="ARBA00057269"/>
    </source>
</evidence>
<dbReference type="Proteomes" id="UP000631181">
    <property type="component" value="Unassembled WGS sequence"/>
</dbReference>
<keyword evidence="13" id="KW-1185">Reference proteome</keyword>
<sequence length="616" mass="67245">MASAQQEPDSASGDTAVSLENVRNTTNAPTLAGHEQAHEHRRDVPTDQEPESLEKDKGDDLVKETTSRQPLERTTSQADKMGNKKIIVVMLALCLALFLAALDMTIISTALPTIAADFGASESGFSWIASSYLLANAACIPLWGKLSDIWGRKPMILFANIWFLVGSLICALAKNLAMILAGRAIQGVGGGGIIIMANISVTDLFSMRDRPMYYGIFGATWAIAGALGPIIGGAFTTSVTWRWCFWLNLPIGGFSLVILFFFLSIESPKTPLLAGLRSIDWAGTFLIIGGTLMFLFGLEFGGVNYPWKSATVICLIVFGIVVWALAMFAEYKLARYPIIPPRLFNEWYNILVLMVCFCHGFVFIAGAYYLPFYFQTVLLASPILSGVYTLPMVLSLSFVSAATGIIMKKSGRYRELIIGGLFLMTLGFGLFIDLKPYASWPRIVIFQLIAGCGVGPNFQAPLVAFQANIRPADMATATATFGFVRQLATSMSVVLGTVIYQNIIGGRRDVIVAAIGPERAAAISASFAGASKDLIESLNESQRRVVLDSFTFALSRMWIFYTAVAGVGFILSLFIVPRELSKNHTIRKTGLEEQERARQELIDSKRKSEDKPKVEA</sequence>
<dbReference type="InterPro" id="IPR036259">
    <property type="entry name" value="MFS_trans_sf"/>
</dbReference>
<feature type="region of interest" description="Disordered" evidence="9">
    <location>
        <begin position="1"/>
        <end position="76"/>
    </location>
</feature>
<dbReference type="OrthoDB" id="10021397at2759"/>
<feature type="compositionally biased region" description="Polar residues" evidence="9">
    <location>
        <begin position="67"/>
        <end position="76"/>
    </location>
</feature>
<dbReference type="Pfam" id="PF07690">
    <property type="entry name" value="MFS_1"/>
    <property type="match status" value="1"/>
</dbReference>